<keyword evidence="2" id="KW-1185">Reference proteome</keyword>
<name>A0A316EC99_9BACT</name>
<dbReference type="InterPro" id="IPR024284">
    <property type="entry name" value="DUF3826"/>
</dbReference>
<dbReference type="OrthoDB" id="1375905at2"/>
<organism evidence="1 2">
    <name type="scientific">Arcicella aurantiaca</name>
    <dbReference type="NCBI Taxonomy" id="591202"/>
    <lineage>
        <taxon>Bacteria</taxon>
        <taxon>Pseudomonadati</taxon>
        <taxon>Bacteroidota</taxon>
        <taxon>Cytophagia</taxon>
        <taxon>Cytophagales</taxon>
        <taxon>Flectobacillaceae</taxon>
        <taxon>Arcicella</taxon>
    </lineage>
</organism>
<protein>
    <submittedName>
        <fullName evidence="1">Uncharacterized protein DUF3826</fullName>
    </submittedName>
</protein>
<evidence type="ECO:0000313" key="1">
    <source>
        <dbReference type="EMBL" id="PWK27576.1"/>
    </source>
</evidence>
<sequence>MNKITKILAFLMICNCVQIKAQDKSKNDVSYEKVVTERAAKIVKNLSIPDSSKAIIIRDIIANQYKTLNDFHEVRKLNLKTIAKDNSKTIADSLSKIATAQSEIQLSQIHKAFLKQLSKKLSKEQVEGVKNGMTYGVFPNTFRAYQEMMPDLTKKQKKQIYNYLFEAREHAMDAESSDKKHAWFGKYKGRINNYLSNEGINMKEVSLAWEKKIREEAKKNAETKH</sequence>
<dbReference type="EMBL" id="QGGO01000006">
    <property type="protein sequence ID" value="PWK27576.1"/>
    <property type="molecule type" value="Genomic_DNA"/>
</dbReference>
<evidence type="ECO:0000313" key="2">
    <source>
        <dbReference type="Proteomes" id="UP000245489"/>
    </source>
</evidence>
<dbReference type="Pfam" id="PF12875">
    <property type="entry name" value="DUF3826"/>
    <property type="match status" value="1"/>
</dbReference>
<proteinExistence type="predicted"/>
<comment type="caution">
    <text evidence="1">The sequence shown here is derived from an EMBL/GenBank/DDBJ whole genome shotgun (WGS) entry which is preliminary data.</text>
</comment>
<reference evidence="1 2" key="1">
    <citation type="submission" date="2018-05" db="EMBL/GenBank/DDBJ databases">
        <title>Genomic Encyclopedia of Archaeal and Bacterial Type Strains, Phase II (KMG-II): from individual species to whole genera.</title>
        <authorList>
            <person name="Goeker M."/>
        </authorList>
    </citation>
    <scope>NUCLEOTIDE SEQUENCE [LARGE SCALE GENOMIC DNA]</scope>
    <source>
        <strain evidence="1 2">DSM 22214</strain>
    </source>
</reference>
<dbReference type="AlphaFoldDB" id="A0A316EC99"/>
<accession>A0A316EC99</accession>
<dbReference type="Proteomes" id="UP000245489">
    <property type="component" value="Unassembled WGS sequence"/>
</dbReference>
<dbReference type="RefSeq" id="WP_109742229.1">
    <property type="nucleotide sequence ID" value="NZ_QGGO01000006.1"/>
</dbReference>
<gene>
    <name evidence="1" type="ORF">LV89_01467</name>
</gene>